<dbReference type="Gene3D" id="3.90.190.10">
    <property type="entry name" value="Protein tyrosine phosphatase superfamily"/>
    <property type="match status" value="1"/>
</dbReference>
<dbReference type="GO" id="GO:0048666">
    <property type="term" value="P:neuron development"/>
    <property type="evidence" value="ECO:0007669"/>
    <property type="project" value="UniProtKB-ARBA"/>
</dbReference>
<dbReference type="FunFam" id="3.90.190.10:FF:000017">
    <property type="entry name" value="receptor-type tyrosine-protein phosphatase-like N isoform X2"/>
    <property type="match status" value="1"/>
</dbReference>
<dbReference type="SMART" id="SM00404">
    <property type="entry name" value="PTPc_motif"/>
    <property type="match status" value="1"/>
</dbReference>
<proteinExistence type="predicted"/>
<feature type="non-terminal residue" evidence="11">
    <location>
        <position position="1"/>
    </location>
</feature>
<keyword evidence="6" id="KW-0325">Glycoprotein</keyword>
<feature type="domain" description="Tyrosine specific protein phosphatases" evidence="10">
    <location>
        <begin position="157"/>
        <end position="229"/>
    </location>
</feature>
<comment type="caution">
    <text evidence="11">The sequence shown here is derived from an EMBL/GenBank/DDBJ whole genome shotgun (WGS) entry which is preliminary data.</text>
</comment>
<dbReference type="GO" id="GO:0030141">
    <property type="term" value="C:secretory granule"/>
    <property type="evidence" value="ECO:0007669"/>
    <property type="project" value="InterPro"/>
</dbReference>
<evidence type="ECO:0000256" key="7">
    <source>
        <dbReference type="ARBA" id="ARBA00023329"/>
    </source>
</evidence>
<evidence type="ECO:0000256" key="4">
    <source>
        <dbReference type="ARBA" id="ARBA00022989"/>
    </source>
</evidence>
<feature type="compositionally biased region" description="Basic and acidic residues" evidence="8">
    <location>
        <begin position="335"/>
        <end position="373"/>
    </location>
</feature>
<keyword evidence="7" id="KW-0968">Cytoplasmic vesicle</keyword>
<evidence type="ECO:0000313" key="11">
    <source>
        <dbReference type="EMBL" id="KAK7865635.1"/>
    </source>
</evidence>
<organism evidence="11 12">
    <name type="scientific">Gryllus longicercus</name>
    <dbReference type="NCBI Taxonomy" id="2509291"/>
    <lineage>
        <taxon>Eukaryota</taxon>
        <taxon>Metazoa</taxon>
        <taxon>Ecdysozoa</taxon>
        <taxon>Arthropoda</taxon>
        <taxon>Hexapoda</taxon>
        <taxon>Insecta</taxon>
        <taxon>Pterygota</taxon>
        <taxon>Neoptera</taxon>
        <taxon>Polyneoptera</taxon>
        <taxon>Orthoptera</taxon>
        <taxon>Ensifera</taxon>
        <taxon>Gryllidea</taxon>
        <taxon>Grylloidea</taxon>
        <taxon>Gryllidae</taxon>
        <taxon>Gryllinae</taxon>
        <taxon>Gryllus</taxon>
    </lineage>
</organism>
<evidence type="ECO:0000256" key="5">
    <source>
        <dbReference type="ARBA" id="ARBA00023136"/>
    </source>
</evidence>
<dbReference type="Proteomes" id="UP001378592">
    <property type="component" value="Unassembled WGS sequence"/>
</dbReference>
<evidence type="ECO:0000256" key="3">
    <source>
        <dbReference type="ARBA" id="ARBA00022729"/>
    </source>
</evidence>
<evidence type="ECO:0000256" key="2">
    <source>
        <dbReference type="ARBA" id="ARBA00022692"/>
    </source>
</evidence>
<keyword evidence="4" id="KW-1133">Transmembrane helix</keyword>
<name>A0AAN9Z8B7_9ORTH</name>
<feature type="domain" description="Tyrosine-protein phosphatase" evidence="9">
    <location>
        <begin position="1"/>
        <end position="238"/>
    </location>
</feature>
<evidence type="ECO:0000256" key="1">
    <source>
        <dbReference type="ARBA" id="ARBA00004358"/>
    </source>
</evidence>
<dbReference type="EMBL" id="JAZDUA010000169">
    <property type="protein sequence ID" value="KAK7865635.1"/>
    <property type="molecule type" value="Genomic_DNA"/>
</dbReference>
<evidence type="ECO:0000256" key="6">
    <source>
        <dbReference type="ARBA" id="ARBA00023180"/>
    </source>
</evidence>
<protein>
    <submittedName>
        <fullName evidence="11">Uncharacterized protein</fullName>
    </submittedName>
</protein>
<dbReference type="InterPro" id="IPR003595">
    <property type="entry name" value="Tyr_Pase_cat"/>
</dbReference>
<dbReference type="InterPro" id="IPR000242">
    <property type="entry name" value="PTP_cat"/>
</dbReference>
<dbReference type="GO" id="GO:0045202">
    <property type="term" value="C:synapse"/>
    <property type="evidence" value="ECO:0007669"/>
    <property type="project" value="TreeGrafter"/>
</dbReference>
<feature type="compositionally biased region" description="Low complexity" evidence="8">
    <location>
        <begin position="266"/>
        <end position="321"/>
    </location>
</feature>
<dbReference type="PROSITE" id="PS00383">
    <property type="entry name" value="TYR_PHOSPHATASE_1"/>
    <property type="match status" value="1"/>
</dbReference>
<dbReference type="AlphaFoldDB" id="A0AAN9Z8B7"/>
<dbReference type="CDD" id="cd14546">
    <property type="entry name" value="R-PTP-N-N2"/>
    <property type="match status" value="1"/>
</dbReference>
<dbReference type="SUPFAM" id="SSF52799">
    <property type="entry name" value="(Phosphotyrosine protein) phosphatases II"/>
    <property type="match status" value="1"/>
</dbReference>
<dbReference type="GO" id="GO:0030659">
    <property type="term" value="C:cytoplasmic vesicle membrane"/>
    <property type="evidence" value="ECO:0007669"/>
    <property type="project" value="UniProtKB-SubCell"/>
</dbReference>
<keyword evidence="12" id="KW-1185">Reference proteome</keyword>
<dbReference type="PROSITE" id="PS50055">
    <property type="entry name" value="TYR_PHOSPHATASE_PTP"/>
    <property type="match status" value="1"/>
</dbReference>
<dbReference type="PROSITE" id="PS50056">
    <property type="entry name" value="TYR_PHOSPHATASE_2"/>
    <property type="match status" value="1"/>
</dbReference>
<accession>A0AAN9Z8B7</accession>
<dbReference type="InterPro" id="IPR029021">
    <property type="entry name" value="Prot-tyrosine_phosphatase-like"/>
</dbReference>
<dbReference type="PANTHER" id="PTHR46106">
    <property type="entry name" value="IA-2 PROTEIN TYROSINE PHOSPHATASE, ISOFORM C"/>
    <property type="match status" value="1"/>
</dbReference>
<evidence type="ECO:0000313" key="12">
    <source>
        <dbReference type="Proteomes" id="UP001378592"/>
    </source>
</evidence>
<dbReference type="InterPro" id="IPR033522">
    <property type="entry name" value="IA-2/IA-2_beta"/>
</dbReference>
<dbReference type="GO" id="GO:0051046">
    <property type="term" value="P:regulation of secretion"/>
    <property type="evidence" value="ECO:0007669"/>
    <property type="project" value="TreeGrafter"/>
</dbReference>
<comment type="subcellular location">
    <subcellularLocation>
        <location evidence="1">Cytoplasmic vesicle membrane</location>
        <topology evidence="1">Single-pass type I membrane protein</topology>
    </subcellularLocation>
</comment>
<keyword evidence="2" id="KW-0812">Transmembrane</keyword>
<evidence type="ECO:0000259" key="9">
    <source>
        <dbReference type="PROSITE" id="PS50055"/>
    </source>
</evidence>
<keyword evidence="3" id="KW-0732">Signal</keyword>
<gene>
    <name evidence="11" type="ORF">R5R35_006892</name>
</gene>
<dbReference type="PANTHER" id="PTHR46106:SF4">
    <property type="entry name" value="IA-2 PROTEIN TYROSINE PHOSPHATASE, ISOFORM C"/>
    <property type="match status" value="1"/>
</dbReference>
<keyword evidence="5" id="KW-0472">Membrane</keyword>
<dbReference type="SMART" id="SM00194">
    <property type="entry name" value="PTPc"/>
    <property type="match status" value="1"/>
</dbReference>
<sequence>PENARKNRNPEFLPYDHSRVVLNDLANISGSDYINASTITDHDPRNPAYIATQGPLPHTAPDFWQMVWEQGSVVMVMLTRLTEAGTAMCDRYWPKEGSELYHIYEVHLVSEHIWCDDYLVRSFYLKNLKTGETRTVTQFHFVSWPDAGVPSSTKALLEFRRKVNKSYRGRSCPIVVHCSDGVGRTGTYCLIDMVLNRMAKGAKEIDIAATLEHIRDQRPAMVRTKQQFEFCLMAVAEEVHAILKALPSQQQAQVQPPAIPPPPSAVQPQQQQQQPQQQQPQQQQPQQQQPPQQQPPQQQQPQQQQSQPQQPQQSTQPQPQLQQPPQPQKKQQQSEAHHDKSDTKKVSEETAKQSEEKEVAETKQIPEDKEKES</sequence>
<dbReference type="GO" id="GO:0004725">
    <property type="term" value="F:protein tyrosine phosphatase activity"/>
    <property type="evidence" value="ECO:0007669"/>
    <property type="project" value="InterPro"/>
</dbReference>
<dbReference type="InterPro" id="IPR016130">
    <property type="entry name" value="Tyr_Pase_AS"/>
</dbReference>
<feature type="region of interest" description="Disordered" evidence="8">
    <location>
        <begin position="252"/>
        <end position="373"/>
    </location>
</feature>
<dbReference type="InterPro" id="IPR000387">
    <property type="entry name" value="Tyr_Pase_dom"/>
</dbReference>
<dbReference type="Pfam" id="PF00102">
    <property type="entry name" value="Y_phosphatase"/>
    <property type="match status" value="1"/>
</dbReference>
<evidence type="ECO:0000256" key="8">
    <source>
        <dbReference type="SAM" id="MobiDB-lite"/>
    </source>
</evidence>
<reference evidence="11 12" key="1">
    <citation type="submission" date="2024-03" db="EMBL/GenBank/DDBJ databases">
        <title>The genome assembly and annotation of the cricket Gryllus longicercus Weissman &amp; Gray.</title>
        <authorList>
            <person name="Szrajer S."/>
            <person name="Gray D."/>
            <person name="Ylla G."/>
        </authorList>
    </citation>
    <scope>NUCLEOTIDE SEQUENCE [LARGE SCALE GENOMIC DNA]</scope>
    <source>
        <strain evidence="11">DAG 2021-001</strain>
        <tissue evidence="11">Whole body minus gut</tissue>
    </source>
</reference>
<dbReference type="PRINTS" id="PR00700">
    <property type="entry name" value="PRTYPHPHTASE"/>
</dbReference>
<evidence type="ECO:0000259" key="10">
    <source>
        <dbReference type="PROSITE" id="PS50056"/>
    </source>
</evidence>